<feature type="transmembrane region" description="Helical" evidence="5">
    <location>
        <begin position="328"/>
        <end position="345"/>
    </location>
</feature>
<dbReference type="GO" id="GO:0022857">
    <property type="term" value="F:transmembrane transporter activity"/>
    <property type="evidence" value="ECO:0007669"/>
    <property type="project" value="InterPro"/>
</dbReference>
<dbReference type="Proteomes" id="UP000305836">
    <property type="component" value="Unassembled WGS sequence"/>
</dbReference>
<feature type="transmembrane region" description="Helical" evidence="5">
    <location>
        <begin position="98"/>
        <end position="120"/>
    </location>
</feature>
<evidence type="ECO:0000256" key="2">
    <source>
        <dbReference type="ARBA" id="ARBA00022692"/>
    </source>
</evidence>
<dbReference type="InterPro" id="IPR036259">
    <property type="entry name" value="MFS_trans_sf"/>
</dbReference>
<evidence type="ECO:0000256" key="3">
    <source>
        <dbReference type="ARBA" id="ARBA00022989"/>
    </source>
</evidence>
<evidence type="ECO:0000313" key="8">
    <source>
        <dbReference type="Proteomes" id="UP000305836"/>
    </source>
</evidence>
<feature type="transmembrane region" description="Helical" evidence="5">
    <location>
        <begin position="382"/>
        <end position="406"/>
    </location>
</feature>
<feature type="domain" description="Major facilitator superfamily (MFS) profile" evidence="6">
    <location>
        <begin position="31"/>
        <end position="475"/>
    </location>
</feature>
<dbReference type="OrthoDB" id="4532109at2"/>
<feature type="transmembrane region" description="Helical" evidence="5">
    <location>
        <begin position="454"/>
        <end position="474"/>
    </location>
</feature>
<dbReference type="EMBL" id="SZPZ01000005">
    <property type="protein sequence ID" value="TKK75473.1"/>
    <property type="molecule type" value="Genomic_DNA"/>
</dbReference>
<dbReference type="Gene3D" id="1.20.1250.20">
    <property type="entry name" value="MFS general substrate transporter like domains"/>
    <property type="match status" value="2"/>
</dbReference>
<feature type="transmembrane region" description="Helical" evidence="5">
    <location>
        <begin position="190"/>
        <end position="209"/>
    </location>
</feature>
<dbReference type="Pfam" id="PF07690">
    <property type="entry name" value="MFS_1"/>
    <property type="match status" value="1"/>
</dbReference>
<dbReference type="AlphaFoldDB" id="A0A4V5UW37"/>
<evidence type="ECO:0000256" key="5">
    <source>
        <dbReference type="SAM" id="Phobius"/>
    </source>
</evidence>
<dbReference type="SUPFAM" id="SSF103473">
    <property type="entry name" value="MFS general substrate transporter"/>
    <property type="match status" value="1"/>
</dbReference>
<keyword evidence="8" id="KW-1185">Reference proteome</keyword>
<feature type="transmembrane region" description="Helical" evidence="5">
    <location>
        <begin position="155"/>
        <end position="178"/>
    </location>
</feature>
<feature type="transmembrane region" description="Helical" evidence="5">
    <location>
        <begin position="66"/>
        <end position="86"/>
    </location>
</feature>
<dbReference type="PROSITE" id="PS50850">
    <property type="entry name" value="MFS"/>
    <property type="match status" value="1"/>
</dbReference>
<evidence type="ECO:0000256" key="1">
    <source>
        <dbReference type="ARBA" id="ARBA00004651"/>
    </source>
</evidence>
<feature type="transmembrane region" description="Helical" evidence="5">
    <location>
        <begin position="357"/>
        <end position="376"/>
    </location>
</feature>
<keyword evidence="3 5" id="KW-1133">Transmembrane helix</keyword>
<dbReference type="PANTHER" id="PTHR42718:SF39">
    <property type="entry name" value="ACTINORHODIN TRANSPORTER-RELATED"/>
    <property type="match status" value="1"/>
</dbReference>
<keyword evidence="2 5" id="KW-0812">Transmembrane</keyword>
<dbReference type="CDD" id="cd17321">
    <property type="entry name" value="MFS_MMR_MDR_like"/>
    <property type="match status" value="1"/>
</dbReference>
<proteinExistence type="predicted"/>
<gene>
    <name evidence="7" type="ORF">FDA38_34315</name>
</gene>
<keyword evidence="4 5" id="KW-0472">Membrane</keyword>
<dbReference type="PANTHER" id="PTHR42718">
    <property type="entry name" value="MAJOR FACILITATOR SUPERFAMILY MULTIDRUG TRANSPORTER MFSC"/>
    <property type="match status" value="1"/>
</dbReference>
<feature type="transmembrane region" description="Helical" evidence="5">
    <location>
        <begin position="221"/>
        <end position="241"/>
    </location>
</feature>
<dbReference type="InterPro" id="IPR011701">
    <property type="entry name" value="MFS"/>
</dbReference>
<comment type="subcellular location">
    <subcellularLocation>
        <location evidence="1">Cell membrane</location>
        <topology evidence="1">Multi-pass membrane protein</topology>
    </subcellularLocation>
</comment>
<evidence type="ECO:0000259" key="6">
    <source>
        <dbReference type="PROSITE" id="PS50850"/>
    </source>
</evidence>
<evidence type="ECO:0000313" key="7">
    <source>
        <dbReference type="EMBL" id="TKK75473.1"/>
    </source>
</evidence>
<accession>A0A4V5UW37</accession>
<reference evidence="7 8" key="1">
    <citation type="submission" date="2019-04" db="EMBL/GenBank/DDBJ databases">
        <title>Kribbella sp. NEAU-THZ 27 nov., a novel actinomycete isolated from soil.</title>
        <authorList>
            <person name="Duan L."/>
        </authorList>
    </citation>
    <scope>NUCLEOTIDE SEQUENCE [LARGE SCALE GENOMIC DNA]</scope>
    <source>
        <strain evidence="8">NEAU-THZ27</strain>
    </source>
</reference>
<feature type="transmembrane region" description="Helical" evidence="5">
    <location>
        <begin position="293"/>
        <end position="316"/>
    </location>
</feature>
<feature type="transmembrane region" description="Helical" evidence="5">
    <location>
        <begin position="247"/>
        <end position="265"/>
    </location>
</feature>
<sequence>MAPEPNAPHITAVSHRSIDVHITQTRNRGAILAVLLTGQFMANIDTAVANVAGPSIGADLHASEGAVGLVVSGYVVAFAVLLITGARLGSSLGYRRTFLLGLTVFTAASALCGLAPGITLLVVARFVQGAGAALMVPQVLSGIQLHFEGRDRLKALGYFSIALSGGAVAGQLLGGVLIAADLFGTGWRPIFLVNVPIGIALAVAGRRLLPVDSVGHRDRLDLTGVLALSTTVLLVIVPLLLGSERGWPTWSWLCLLLSLPALALFEYGERRTAARGGRPLVARQVLADRSVRAGLLAHGCTSGTYFALLFVLALYLQGGLHKGPAYSGFAMVVWVAAFGLAGPILPKLRRGVRWMPVIGCLVLTAGYVAVLAYLVLGGRTGALLFALLGIGGLGLGISANTLIGAVTSRMSSEYAADLSGVVATNAQLSGALGVALAGSTYAALAADPSRALEVVVAGFVVLTLIGAAAAHRLVR</sequence>
<name>A0A4V5UW37_9ACTN</name>
<evidence type="ECO:0000256" key="4">
    <source>
        <dbReference type="ARBA" id="ARBA00023136"/>
    </source>
</evidence>
<organism evidence="7 8">
    <name type="scientific">Kribbella jiaozuonensis</name>
    <dbReference type="NCBI Taxonomy" id="2575441"/>
    <lineage>
        <taxon>Bacteria</taxon>
        <taxon>Bacillati</taxon>
        <taxon>Actinomycetota</taxon>
        <taxon>Actinomycetes</taxon>
        <taxon>Propionibacteriales</taxon>
        <taxon>Kribbellaceae</taxon>
        <taxon>Kribbella</taxon>
    </lineage>
</organism>
<comment type="caution">
    <text evidence="7">The sequence shown here is derived from an EMBL/GenBank/DDBJ whole genome shotgun (WGS) entry which is preliminary data.</text>
</comment>
<dbReference type="GO" id="GO:0005886">
    <property type="term" value="C:plasma membrane"/>
    <property type="evidence" value="ECO:0007669"/>
    <property type="project" value="UniProtKB-SubCell"/>
</dbReference>
<dbReference type="InterPro" id="IPR020846">
    <property type="entry name" value="MFS_dom"/>
</dbReference>
<protein>
    <submittedName>
        <fullName evidence="7">MFS transporter</fullName>
    </submittedName>
</protein>
<feature type="transmembrane region" description="Helical" evidence="5">
    <location>
        <begin position="418"/>
        <end position="442"/>
    </location>
</feature>
<feature type="transmembrane region" description="Helical" evidence="5">
    <location>
        <begin position="126"/>
        <end position="143"/>
    </location>
</feature>